<evidence type="ECO:0000313" key="4">
    <source>
        <dbReference type="Proteomes" id="UP000503129"/>
    </source>
</evidence>
<protein>
    <recommendedName>
        <fullName evidence="5">TPR repeat-containing protein</fullName>
    </recommendedName>
</protein>
<evidence type="ECO:0008006" key="5">
    <source>
        <dbReference type="Google" id="ProtNLM"/>
    </source>
</evidence>
<dbReference type="Proteomes" id="UP000503129">
    <property type="component" value="Chromosome"/>
</dbReference>
<dbReference type="InterPro" id="IPR050498">
    <property type="entry name" value="Ycf3"/>
</dbReference>
<evidence type="ECO:0000256" key="2">
    <source>
        <dbReference type="ARBA" id="ARBA00022803"/>
    </source>
</evidence>
<proteinExistence type="predicted"/>
<dbReference type="InterPro" id="IPR048173">
    <property type="entry name" value="Sll0314-like"/>
</dbReference>
<dbReference type="PANTHER" id="PTHR44858:SF1">
    <property type="entry name" value="UDP-N-ACETYLGLUCOSAMINE--PEPTIDE N-ACETYLGLUCOSAMINYLTRANSFERASE SPINDLY-RELATED"/>
    <property type="match status" value="1"/>
</dbReference>
<reference evidence="3 4" key="1">
    <citation type="submission" date="2018-06" db="EMBL/GenBank/DDBJ databases">
        <title>Comparative genomics of Brasilonema spp. strains.</title>
        <authorList>
            <person name="Alvarenga D.O."/>
            <person name="Fiore M.F."/>
            <person name="Varani A.M."/>
        </authorList>
    </citation>
    <scope>NUCLEOTIDE SEQUENCE [LARGE SCALE GENOMIC DNA]</scope>
    <source>
        <strain evidence="3 4">CENA114</strain>
    </source>
</reference>
<name>A0A856MJ36_9CYAN</name>
<dbReference type="SUPFAM" id="SSF48452">
    <property type="entry name" value="TPR-like"/>
    <property type="match status" value="1"/>
</dbReference>
<accession>A0A856MJ36</accession>
<dbReference type="InterPro" id="IPR011990">
    <property type="entry name" value="TPR-like_helical_dom_sf"/>
</dbReference>
<dbReference type="AlphaFoldDB" id="A0A856MJ36"/>
<dbReference type="KEGG" id="bsen:DP114_22450"/>
<sequence>MNARFPGLQKVVPAKFYRSIIVAFSATIALNIWANPSWAADPFRMKEPRNIGNKTEAAFKAIFQQGNYQAGDRYLQEALSTEPKEPLAYAMKASLAYTNKDLAALDTYSKKTSETAQNLISSDPLRGNLYAAVGLFLEGSAIIQREGTVKGAPQALTRLQQVYQYLDKAEAVSPNDPELNLIKGYMDLLLAVNLPFANPEQAVQKLEKNAAPQYLVDRGIALAYRDLKQYSQALDYANRALKVTTDNPELYYLKAQILREKANKDKNSQLMQEAIKNFDTALTKKSQLPDDVTRQIERERRKAAENLSTFGK</sequence>
<dbReference type="PANTHER" id="PTHR44858">
    <property type="entry name" value="TETRATRICOPEPTIDE REPEAT PROTEIN 6"/>
    <property type="match status" value="1"/>
</dbReference>
<dbReference type="Gene3D" id="1.25.40.10">
    <property type="entry name" value="Tetratricopeptide repeat domain"/>
    <property type="match status" value="2"/>
</dbReference>
<keyword evidence="2" id="KW-0802">TPR repeat</keyword>
<evidence type="ECO:0000313" key="3">
    <source>
        <dbReference type="EMBL" id="QDL10289.1"/>
    </source>
</evidence>
<gene>
    <name evidence="3" type="ORF">DP114_22450</name>
</gene>
<dbReference type="RefSeq" id="WP_169263889.1">
    <property type="nucleotide sequence ID" value="NZ_CAWOXK010000001.1"/>
</dbReference>
<organism evidence="3 4">
    <name type="scientific">Brasilonema sennae CENA114</name>
    <dbReference type="NCBI Taxonomy" id="415709"/>
    <lineage>
        <taxon>Bacteria</taxon>
        <taxon>Bacillati</taxon>
        <taxon>Cyanobacteriota</taxon>
        <taxon>Cyanophyceae</taxon>
        <taxon>Nostocales</taxon>
        <taxon>Scytonemataceae</taxon>
        <taxon>Brasilonema</taxon>
        <taxon>Bromeliae group (in: Brasilonema)</taxon>
    </lineage>
</organism>
<keyword evidence="4" id="KW-1185">Reference proteome</keyword>
<evidence type="ECO:0000256" key="1">
    <source>
        <dbReference type="ARBA" id="ARBA00022737"/>
    </source>
</evidence>
<dbReference type="NCBIfam" id="NF041522">
    <property type="entry name" value="TPR_sll0314"/>
    <property type="match status" value="1"/>
</dbReference>
<keyword evidence="1" id="KW-0677">Repeat</keyword>
<dbReference type="EMBL" id="CP030118">
    <property type="protein sequence ID" value="QDL10289.1"/>
    <property type="molecule type" value="Genomic_DNA"/>
</dbReference>